<sequence length="258" mass="28537">MLIVVSPAKSLDYQSPLPTAEFTDPAFLEQGAALIEILRGKSPLEVSKLMDISDALAVLNVTRYAEWARPFTPQNARQAMFAFNGDVYDGLDAYSFTPAQIAFAQAHFRMLSGLYGVLRPLDLMQAYRLEMGTRLANPAGKDLYAFWGDTITNALNADLAQLGKKPVLVNLASEEYFKSVRPKTLAARVITPVFEERKGAAYKIVSFYAKRARGLMSRYAIVNGITDPEALKAFDAEGYAFTPAASEADRWVFRREAA</sequence>
<dbReference type="RefSeq" id="WP_354600032.1">
    <property type="nucleotide sequence ID" value="NZ_JBEWZI010000004.1"/>
</dbReference>
<evidence type="ECO:0000256" key="1">
    <source>
        <dbReference type="HAMAP-Rule" id="MF_00652"/>
    </source>
</evidence>
<name>A0ABV2TI33_9RHOO</name>
<dbReference type="EMBL" id="JBEWZI010000004">
    <property type="protein sequence ID" value="MET7013568.1"/>
    <property type="molecule type" value="Genomic_DNA"/>
</dbReference>
<evidence type="ECO:0000313" key="3">
    <source>
        <dbReference type="Proteomes" id="UP001549691"/>
    </source>
</evidence>
<accession>A0ABV2TI33</accession>
<gene>
    <name evidence="2" type="primary">yaaA</name>
    <name evidence="2" type="ORF">ABXR19_05160</name>
</gene>
<dbReference type="Proteomes" id="UP001549691">
    <property type="component" value="Unassembled WGS sequence"/>
</dbReference>
<reference evidence="2 3" key="1">
    <citation type="submission" date="2024-07" db="EMBL/GenBank/DDBJ databases">
        <title>Uliginosibacterium flavum JJ3220;KACC:17644.</title>
        <authorList>
            <person name="Kim M.K."/>
        </authorList>
    </citation>
    <scope>NUCLEOTIDE SEQUENCE [LARGE SCALE GENOMIC DNA]</scope>
    <source>
        <strain evidence="2 3">KACC:17644</strain>
    </source>
</reference>
<dbReference type="InterPro" id="IPR005583">
    <property type="entry name" value="YaaA"/>
</dbReference>
<dbReference type="NCBIfam" id="NF002541">
    <property type="entry name" value="PRK02101.1-1"/>
    <property type="match status" value="1"/>
</dbReference>
<evidence type="ECO:0000313" key="2">
    <source>
        <dbReference type="EMBL" id="MET7013568.1"/>
    </source>
</evidence>
<proteinExistence type="inferred from homology"/>
<dbReference type="NCBIfam" id="NF002542">
    <property type="entry name" value="PRK02101.1-3"/>
    <property type="match status" value="1"/>
</dbReference>
<protein>
    <recommendedName>
        <fullName evidence="1">UPF0246 protein ABXR19_05160</fullName>
    </recommendedName>
</protein>
<dbReference type="HAMAP" id="MF_00652">
    <property type="entry name" value="UPF0246"/>
    <property type="match status" value="1"/>
</dbReference>
<organism evidence="2 3">
    <name type="scientific">Uliginosibacterium flavum</name>
    <dbReference type="NCBI Taxonomy" id="1396831"/>
    <lineage>
        <taxon>Bacteria</taxon>
        <taxon>Pseudomonadati</taxon>
        <taxon>Pseudomonadota</taxon>
        <taxon>Betaproteobacteria</taxon>
        <taxon>Rhodocyclales</taxon>
        <taxon>Zoogloeaceae</taxon>
        <taxon>Uliginosibacterium</taxon>
    </lineage>
</organism>
<dbReference type="PANTHER" id="PTHR30283:SF4">
    <property type="entry name" value="PEROXIDE STRESS RESISTANCE PROTEIN YAAA"/>
    <property type="match status" value="1"/>
</dbReference>
<comment type="caution">
    <text evidence="2">The sequence shown here is derived from an EMBL/GenBank/DDBJ whole genome shotgun (WGS) entry which is preliminary data.</text>
</comment>
<comment type="similarity">
    <text evidence="1">Belongs to the UPF0246 family.</text>
</comment>
<dbReference type="PANTHER" id="PTHR30283">
    <property type="entry name" value="PEROXIDE STRESS RESPONSE PROTEIN YAAA"/>
    <property type="match status" value="1"/>
</dbReference>
<dbReference type="Pfam" id="PF03883">
    <property type="entry name" value="H2O2_YaaD"/>
    <property type="match status" value="1"/>
</dbReference>
<keyword evidence="3" id="KW-1185">Reference proteome</keyword>